<dbReference type="Pfam" id="PF00768">
    <property type="entry name" value="Peptidase_S11"/>
    <property type="match status" value="1"/>
</dbReference>
<organism evidence="3">
    <name type="scientific">marine metagenome</name>
    <dbReference type="NCBI Taxonomy" id="408172"/>
    <lineage>
        <taxon>unclassified sequences</taxon>
        <taxon>metagenomes</taxon>
        <taxon>ecological metagenomes</taxon>
    </lineage>
</organism>
<sequence>MLWCVEIMDEDNLKKTDYIINMSALFVVLFCFFIPKVNAIVIVPKAPNIDVDSYVLLDTETGTIIAKLEETKPVKPASITKLMTAYTAFHA</sequence>
<keyword evidence="1" id="KW-0812">Transmembrane</keyword>
<feature type="transmembrane region" description="Helical" evidence="1">
    <location>
        <begin position="18"/>
        <end position="35"/>
    </location>
</feature>
<protein>
    <recommendedName>
        <fullName evidence="2">Peptidase S11 D-alanyl-D-alanine carboxypeptidase A N-terminal domain-containing protein</fullName>
    </recommendedName>
</protein>
<dbReference type="SUPFAM" id="SSF56601">
    <property type="entry name" value="beta-lactamase/transpeptidase-like"/>
    <property type="match status" value="1"/>
</dbReference>
<keyword evidence="1" id="KW-1133">Transmembrane helix</keyword>
<feature type="non-terminal residue" evidence="3">
    <location>
        <position position="91"/>
    </location>
</feature>
<dbReference type="InterPro" id="IPR001967">
    <property type="entry name" value="Peptidase_S11_N"/>
</dbReference>
<dbReference type="GO" id="GO:0009002">
    <property type="term" value="F:serine-type D-Ala-D-Ala carboxypeptidase activity"/>
    <property type="evidence" value="ECO:0007669"/>
    <property type="project" value="InterPro"/>
</dbReference>
<dbReference type="InterPro" id="IPR012338">
    <property type="entry name" value="Beta-lactam/transpept-like"/>
</dbReference>
<evidence type="ECO:0000256" key="1">
    <source>
        <dbReference type="SAM" id="Phobius"/>
    </source>
</evidence>
<evidence type="ECO:0000259" key="2">
    <source>
        <dbReference type="Pfam" id="PF00768"/>
    </source>
</evidence>
<keyword evidence="1" id="KW-0472">Membrane</keyword>
<gene>
    <name evidence="3" type="ORF">METZ01_LOCUS219</name>
</gene>
<dbReference type="EMBL" id="UINC01000012">
    <property type="protein sequence ID" value="SUZ47365.1"/>
    <property type="molecule type" value="Genomic_DNA"/>
</dbReference>
<reference evidence="3" key="1">
    <citation type="submission" date="2018-05" db="EMBL/GenBank/DDBJ databases">
        <authorList>
            <person name="Lanie J.A."/>
            <person name="Ng W.-L."/>
            <person name="Kazmierczak K.M."/>
            <person name="Andrzejewski T.M."/>
            <person name="Davidsen T.M."/>
            <person name="Wayne K.J."/>
            <person name="Tettelin H."/>
            <person name="Glass J.I."/>
            <person name="Rusch D."/>
            <person name="Podicherti R."/>
            <person name="Tsui H.-C.T."/>
            <person name="Winkler M.E."/>
        </authorList>
    </citation>
    <scope>NUCLEOTIDE SEQUENCE</scope>
</reference>
<evidence type="ECO:0000313" key="3">
    <source>
        <dbReference type="EMBL" id="SUZ47365.1"/>
    </source>
</evidence>
<feature type="domain" description="Peptidase S11 D-alanyl-D-alanine carboxypeptidase A N-terminal" evidence="2">
    <location>
        <begin position="44"/>
        <end position="90"/>
    </location>
</feature>
<dbReference type="AlphaFoldDB" id="A0A381MYN9"/>
<dbReference type="GO" id="GO:0006508">
    <property type="term" value="P:proteolysis"/>
    <property type="evidence" value="ECO:0007669"/>
    <property type="project" value="InterPro"/>
</dbReference>
<accession>A0A381MYN9</accession>
<name>A0A381MYN9_9ZZZZ</name>
<dbReference type="Gene3D" id="3.40.710.10">
    <property type="entry name" value="DD-peptidase/beta-lactamase superfamily"/>
    <property type="match status" value="1"/>
</dbReference>
<proteinExistence type="predicted"/>